<evidence type="ECO:0000313" key="1">
    <source>
        <dbReference type="EMBL" id="ATF09967.1"/>
    </source>
</evidence>
<reference evidence="2" key="1">
    <citation type="submission" date="2017-04" db="EMBL/GenBank/DDBJ databases">
        <title>Genome evolution of the luminous symbionts of deep sea anglerfish.</title>
        <authorList>
            <person name="Hendry T.A."/>
        </authorList>
    </citation>
    <scope>NUCLEOTIDE SEQUENCE [LARGE SCALE GENOMIC DNA]</scope>
</reference>
<dbReference type="KEGG" id="elux:BTN50_1493"/>
<keyword evidence="2" id="KW-1185">Reference proteome</keyword>
<dbReference type="EMBL" id="CP020660">
    <property type="protein sequence ID" value="ATF09967.1"/>
    <property type="molecule type" value="Genomic_DNA"/>
</dbReference>
<proteinExistence type="predicted"/>
<gene>
    <name evidence="1" type="ORF">BTN50_1493</name>
</gene>
<name>A0A291BAF5_9GAMM</name>
<organism evidence="1 2">
    <name type="scientific">Candidatus Enterovibrio altilux</name>
    <dbReference type="NCBI Taxonomy" id="1927128"/>
    <lineage>
        <taxon>Bacteria</taxon>
        <taxon>Pseudomonadati</taxon>
        <taxon>Pseudomonadota</taxon>
        <taxon>Gammaproteobacteria</taxon>
        <taxon>Vibrionales</taxon>
        <taxon>Vibrionaceae</taxon>
        <taxon>Enterovibrio</taxon>
    </lineage>
</organism>
<evidence type="ECO:0000313" key="2">
    <source>
        <dbReference type="Proteomes" id="UP000218160"/>
    </source>
</evidence>
<dbReference type="AlphaFoldDB" id="A0A291BAF5"/>
<dbReference type="Proteomes" id="UP000218160">
    <property type="component" value="Chromosome 1"/>
</dbReference>
<sequence>MPSLIGNVDGSHIFFSKTYLNRMTAGNGLLNYADKRIFQKFIPFLGGMSGTLV</sequence>
<accession>A0A291BAF5</accession>
<protein>
    <submittedName>
        <fullName evidence="1">Uncharacterized protein</fullName>
    </submittedName>
</protein>